<dbReference type="OrthoDB" id="7632078at2"/>
<evidence type="ECO:0000313" key="3">
    <source>
        <dbReference type="Proteomes" id="UP000236884"/>
    </source>
</evidence>
<proteinExistence type="predicted"/>
<dbReference type="KEGG" id="vgo:GJW-30_1_02224"/>
<protein>
    <submittedName>
        <fullName evidence="2">Uncharacterized protein</fullName>
    </submittedName>
</protein>
<feature type="compositionally biased region" description="Basic and acidic residues" evidence="1">
    <location>
        <begin position="14"/>
        <end position="28"/>
    </location>
</feature>
<evidence type="ECO:0000256" key="1">
    <source>
        <dbReference type="SAM" id="MobiDB-lite"/>
    </source>
</evidence>
<dbReference type="EMBL" id="AP014946">
    <property type="protein sequence ID" value="BAT59691.1"/>
    <property type="molecule type" value="Genomic_DNA"/>
</dbReference>
<accession>A0A0S3PUV2</accession>
<dbReference type="AlphaFoldDB" id="A0A0S3PUV2"/>
<gene>
    <name evidence="2" type="ORF">GJW-30_1_02224</name>
</gene>
<feature type="compositionally biased region" description="Low complexity" evidence="1">
    <location>
        <begin position="1"/>
        <end position="13"/>
    </location>
</feature>
<evidence type="ECO:0000313" key="2">
    <source>
        <dbReference type="EMBL" id="BAT59691.1"/>
    </source>
</evidence>
<sequence>MNQSFAKSESSFEASHDKPSEAQKRYLERGLSQPGGKLPLFDSEGQAIPAQTVKSCVARGWCEP</sequence>
<dbReference type="Proteomes" id="UP000236884">
    <property type="component" value="Chromosome"/>
</dbReference>
<dbReference type="RefSeq" id="WP_130364889.1">
    <property type="nucleotide sequence ID" value="NZ_AP014946.1"/>
</dbReference>
<reference evidence="2 3" key="1">
    <citation type="submission" date="2015-08" db="EMBL/GenBank/DDBJ databases">
        <title>Investigation of the bacterial diversity of lava forest soil.</title>
        <authorList>
            <person name="Lee J.S."/>
        </authorList>
    </citation>
    <scope>NUCLEOTIDE SEQUENCE [LARGE SCALE GENOMIC DNA]</scope>
    <source>
        <strain evidence="2 3">GJW-30</strain>
    </source>
</reference>
<organism evidence="2 3">
    <name type="scientific">Variibacter gotjawalensis</name>
    <dbReference type="NCBI Taxonomy" id="1333996"/>
    <lineage>
        <taxon>Bacteria</taxon>
        <taxon>Pseudomonadati</taxon>
        <taxon>Pseudomonadota</taxon>
        <taxon>Alphaproteobacteria</taxon>
        <taxon>Hyphomicrobiales</taxon>
        <taxon>Nitrobacteraceae</taxon>
        <taxon>Variibacter</taxon>
    </lineage>
</organism>
<name>A0A0S3PUV2_9BRAD</name>
<keyword evidence="3" id="KW-1185">Reference proteome</keyword>
<feature type="region of interest" description="Disordered" evidence="1">
    <location>
        <begin position="1"/>
        <end position="43"/>
    </location>
</feature>